<dbReference type="EMBL" id="CP093346">
    <property type="protein sequence ID" value="WOG98634.1"/>
    <property type="molecule type" value="Genomic_DNA"/>
</dbReference>
<feature type="compositionally biased region" description="Low complexity" evidence="10">
    <location>
        <begin position="143"/>
        <end position="167"/>
    </location>
</feature>
<dbReference type="InterPro" id="IPR041846">
    <property type="entry name" value="ENL_dom"/>
</dbReference>
<keyword evidence="4 12" id="KW-0732">Signal</keyword>
<name>A0AAF0WZQ2_DAUCS</name>
<reference evidence="14" key="2">
    <citation type="submission" date="2022-03" db="EMBL/GenBank/DDBJ databases">
        <title>Draft title - Genomic analysis of global carrot germplasm unveils the trajectory of domestication and the origin of high carotenoid orange carrot.</title>
        <authorList>
            <person name="Iorizzo M."/>
            <person name="Ellison S."/>
            <person name="Senalik D."/>
            <person name="Macko-Podgorni A."/>
            <person name="Grzebelus D."/>
            <person name="Bostan H."/>
            <person name="Rolling W."/>
            <person name="Curaba J."/>
            <person name="Simon P."/>
        </authorList>
    </citation>
    <scope>NUCLEOTIDE SEQUENCE</scope>
    <source>
        <tissue evidence="14">Leaf</tissue>
    </source>
</reference>
<evidence type="ECO:0000256" key="6">
    <source>
        <dbReference type="ARBA" id="ARBA00023157"/>
    </source>
</evidence>
<evidence type="ECO:0000256" key="5">
    <source>
        <dbReference type="ARBA" id="ARBA00023136"/>
    </source>
</evidence>
<dbReference type="Pfam" id="PF02298">
    <property type="entry name" value="Cu_bind_like"/>
    <property type="match status" value="1"/>
</dbReference>
<keyword evidence="2" id="KW-1003">Cell membrane</keyword>
<evidence type="ECO:0000256" key="7">
    <source>
        <dbReference type="ARBA" id="ARBA00023180"/>
    </source>
</evidence>
<keyword evidence="11" id="KW-1133">Transmembrane helix</keyword>
<evidence type="ECO:0000256" key="4">
    <source>
        <dbReference type="ARBA" id="ARBA00022729"/>
    </source>
</evidence>
<keyword evidence="6" id="KW-1015">Disulfide bond</keyword>
<evidence type="ECO:0000256" key="12">
    <source>
        <dbReference type="SAM" id="SignalP"/>
    </source>
</evidence>
<dbReference type="AlphaFoldDB" id="A0AAF0WZQ2"/>
<protein>
    <recommendedName>
        <fullName evidence="13">Phytocyanin domain-containing protein</fullName>
    </recommendedName>
</protein>
<evidence type="ECO:0000256" key="11">
    <source>
        <dbReference type="SAM" id="Phobius"/>
    </source>
</evidence>
<feature type="signal peptide" evidence="12">
    <location>
        <begin position="1"/>
        <end position="23"/>
    </location>
</feature>
<evidence type="ECO:0000256" key="9">
    <source>
        <dbReference type="ARBA" id="ARBA00035011"/>
    </source>
</evidence>
<dbReference type="InterPro" id="IPR008972">
    <property type="entry name" value="Cupredoxin"/>
</dbReference>
<comment type="similarity">
    <text evidence="9">Belongs to the early nodulin-like (ENODL) family.</text>
</comment>
<reference evidence="14" key="1">
    <citation type="journal article" date="2016" name="Nat. Genet.">
        <title>A high-quality carrot genome assembly provides new insights into carotenoid accumulation and asterid genome evolution.</title>
        <authorList>
            <person name="Iorizzo M."/>
            <person name="Ellison S."/>
            <person name="Senalik D."/>
            <person name="Zeng P."/>
            <person name="Satapoomin P."/>
            <person name="Huang J."/>
            <person name="Bowman M."/>
            <person name="Iovene M."/>
            <person name="Sanseverino W."/>
            <person name="Cavagnaro P."/>
            <person name="Yildiz M."/>
            <person name="Macko-Podgorni A."/>
            <person name="Moranska E."/>
            <person name="Grzebelus E."/>
            <person name="Grzebelus D."/>
            <person name="Ashrafi H."/>
            <person name="Zheng Z."/>
            <person name="Cheng S."/>
            <person name="Spooner D."/>
            <person name="Van Deynze A."/>
            <person name="Simon P."/>
        </authorList>
    </citation>
    <scope>NUCLEOTIDE SEQUENCE</scope>
    <source>
        <tissue evidence="14">Leaf</tissue>
    </source>
</reference>
<keyword evidence="5 11" id="KW-0472">Membrane</keyword>
<sequence length="239" mass="25126">MDCLRVILFSILLVSTICSSAEALNFNVGGKYGWSLYASGNYNQWANMMRFQVNDTLTFKYKKETDSVVVVTKDDYEKCNAEKPIQKMDGGDSVVKLDRSGPFYFITGNKSNCQKGQKLLIVVLAVRDKAPPTPAVPAPAPAPENIAPVPSPATKAPSPSPSSESPADSPPPAISPAPVTPSPAADSPGIVPTPSPLSPGNSPWNMSPAPAPSSSFAPAMSPAMLVTAVLGVIVTSYYI</sequence>
<dbReference type="Proteomes" id="UP000077755">
    <property type="component" value="Chromosome 4"/>
</dbReference>
<dbReference type="SUPFAM" id="SSF49503">
    <property type="entry name" value="Cupredoxins"/>
    <property type="match status" value="1"/>
</dbReference>
<dbReference type="InterPro" id="IPR003245">
    <property type="entry name" value="Phytocyanin_dom"/>
</dbReference>
<dbReference type="InterPro" id="IPR039391">
    <property type="entry name" value="Phytocyanin-like"/>
</dbReference>
<feature type="compositionally biased region" description="Low complexity" evidence="10">
    <location>
        <begin position="206"/>
        <end position="215"/>
    </location>
</feature>
<feature type="region of interest" description="Disordered" evidence="10">
    <location>
        <begin position="131"/>
        <end position="215"/>
    </location>
</feature>
<dbReference type="FunFam" id="2.60.40.420:FF:000010">
    <property type="entry name" value="Early nodulin-like protein 1"/>
    <property type="match status" value="1"/>
</dbReference>
<dbReference type="CDD" id="cd11019">
    <property type="entry name" value="OsENODL1_like"/>
    <property type="match status" value="1"/>
</dbReference>
<proteinExistence type="inferred from homology"/>
<dbReference type="GO" id="GO:0005886">
    <property type="term" value="C:plasma membrane"/>
    <property type="evidence" value="ECO:0007669"/>
    <property type="project" value="UniProtKB-SubCell"/>
</dbReference>
<dbReference type="Gene3D" id="2.60.40.420">
    <property type="entry name" value="Cupredoxins - blue copper proteins"/>
    <property type="match status" value="1"/>
</dbReference>
<feature type="chain" id="PRO_5042294591" description="Phytocyanin domain-containing protein" evidence="12">
    <location>
        <begin position="24"/>
        <end position="239"/>
    </location>
</feature>
<evidence type="ECO:0000313" key="14">
    <source>
        <dbReference type="EMBL" id="WOG98634.1"/>
    </source>
</evidence>
<dbReference type="PROSITE" id="PS51485">
    <property type="entry name" value="PHYTOCYANIN"/>
    <property type="match status" value="1"/>
</dbReference>
<accession>A0AAF0WZQ2</accession>
<keyword evidence="8" id="KW-0449">Lipoprotein</keyword>
<evidence type="ECO:0000256" key="3">
    <source>
        <dbReference type="ARBA" id="ARBA00022622"/>
    </source>
</evidence>
<comment type="subcellular location">
    <subcellularLocation>
        <location evidence="1">Cell membrane</location>
        <topology evidence="1">Lipid-anchor</topology>
        <topology evidence="1">GPI-anchor</topology>
    </subcellularLocation>
</comment>
<dbReference type="GO" id="GO:0009055">
    <property type="term" value="F:electron transfer activity"/>
    <property type="evidence" value="ECO:0007669"/>
    <property type="project" value="InterPro"/>
</dbReference>
<keyword evidence="7" id="KW-0325">Glycoprotein</keyword>
<dbReference type="KEGG" id="dcr:108218797"/>
<feature type="compositionally biased region" description="Pro residues" evidence="10">
    <location>
        <begin position="168"/>
        <end position="181"/>
    </location>
</feature>
<keyword evidence="3" id="KW-0336">GPI-anchor</keyword>
<evidence type="ECO:0000256" key="8">
    <source>
        <dbReference type="ARBA" id="ARBA00023288"/>
    </source>
</evidence>
<dbReference type="PRINTS" id="PR01217">
    <property type="entry name" value="PRICHEXTENSN"/>
</dbReference>
<feature type="transmembrane region" description="Helical" evidence="11">
    <location>
        <begin position="216"/>
        <end position="238"/>
    </location>
</feature>
<dbReference type="PANTHER" id="PTHR33021">
    <property type="entry name" value="BLUE COPPER PROTEIN"/>
    <property type="match status" value="1"/>
</dbReference>
<keyword evidence="11" id="KW-0812">Transmembrane</keyword>
<organism evidence="14 15">
    <name type="scientific">Daucus carota subsp. sativus</name>
    <name type="common">Carrot</name>
    <dbReference type="NCBI Taxonomy" id="79200"/>
    <lineage>
        <taxon>Eukaryota</taxon>
        <taxon>Viridiplantae</taxon>
        <taxon>Streptophyta</taxon>
        <taxon>Embryophyta</taxon>
        <taxon>Tracheophyta</taxon>
        <taxon>Spermatophyta</taxon>
        <taxon>Magnoliopsida</taxon>
        <taxon>eudicotyledons</taxon>
        <taxon>Gunneridae</taxon>
        <taxon>Pentapetalae</taxon>
        <taxon>asterids</taxon>
        <taxon>campanulids</taxon>
        <taxon>Apiales</taxon>
        <taxon>Apiaceae</taxon>
        <taxon>Apioideae</taxon>
        <taxon>Scandiceae</taxon>
        <taxon>Daucinae</taxon>
        <taxon>Daucus</taxon>
        <taxon>Daucus sect. Daucus</taxon>
    </lineage>
</organism>
<keyword evidence="15" id="KW-1185">Reference proteome</keyword>
<dbReference type="PANTHER" id="PTHR33021:SF185">
    <property type="entry name" value="EARLY NODULIN-LIKE PROTEIN 3-RELATED"/>
    <property type="match status" value="1"/>
</dbReference>
<feature type="compositionally biased region" description="Pro residues" evidence="10">
    <location>
        <begin position="131"/>
        <end position="142"/>
    </location>
</feature>
<feature type="domain" description="Phytocyanin" evidence="13">
    <location>
        <begin position="24"/>
        <end position="125"/>
    </location>
</feature>
<evidence type="ECO:0000256" key="10">
    <source>
        <dbReference type="SAM" id="MobiDB-lite"/>
    </source>
</evidence>
<dbReference type="GO" id="GO:0098552">
    <property type="term" value="C:side of membrane"/>
    <property type="evidence" value="ECO:0007669"/>
    <property type="project" value="UniProtKB-KW"/>
</dbReference>
<evidence type="ECO:0000259" key="13">
    <source>
        <dbReference type="PROSITE" id="PS51485"/>
    </source>
</evidence>
<evidence type="ECO:0000256" key="2">
    <source>
        <dbReference type="ARBA" id="ARBA00022475"/>
    </source>
</evidence>
<evidence type="ECO:0000313" key="15">
    <source>
        <dbReference type="Proteomes" id="UP000077755"/>
    </source>
</evidence>
<evidence type="ECO:0000256" key="1">
    <source>
        <dbReference type="ARBA" id="ARBA00004609"/>
    </source>
</evidence>
<gene>
    <name evidence="14" type="ORF">DCAR_0417978</name>
</gene>